<dbReference type="GeneID" id="110800249"/>
<gene>
    <name evidence="3" type="primary">LOC110800249</name>
</gene>
<dbReference type="Proteomes" id="UP000813463">
    <property type="component" value="Chromosome 1"/>
</dbReference>
<evidence type="ECO:0000313" key="2">
    <source>
        <dbReference type="Proteomes" id="UP000813463"/>
    </source>
</evidence>
<organism evidence="2 3">
    <name type="scientific">Spinacia oleracea</name>
    <name type="common">Spinach</name>
    <dbReference type="NCBI Taxonomy" id="3562"/>
    <lineage>
        <taxon>Eukaryota</taxon>
        <taxon>Viridiplantae</taxon>
        <taxon>Streptophyta</taxon>
        <taxon>Embryophyta</taxon>
        <taxon>Tracheophyta</taxon>
        <taxon>Spermatophyta</taxon>
        <taxon>Magnoliopsida</taxon>
        <taxon>eudicotyledons</taxon>
        <taxon>Gunneridae</taxon>
        <taxon>Pentapetalae</taxon>
        <taxon>Caryophyllales</taxon>
        <taxon>Chenopodiaceae</taxon>
        <taxon>Chenopodioideae</taxon>
        <taxon>Anserineae</taxon>
        <taxon>Spinacia</taxon>
    </lineage>
</organism>
<dbReference type="RefSeq" id="XP_056690795.1">
    <property type="nucleotide sequence ID" value="XM_056834817.1"/>
</dbReference>
<dbReference type="PANTHER" id="PTHR33476">
    <property type="entry name" value="EMB|CAB62613.1"/>
    <property type="match status" value="1"/>
</dbReference>
<reference evidence="2" key="1">
    <citation type="journal article" date="2021" name="Nat. Commun.">
        <title>Genomic analyses provide insights into spinach domestication and the genetic basis of agronomic traits.</title>
        <authorList>
            <person name="Cai X."/>
            <person name="Sun X."/>
            <person name="Xu C."/>
            <person name="Sun H."/>
            <person name="Wang X."/>
            <person name="Ge C."/>
            <person name="Zhang Z."/>
            <person name="Wang Q."/>
            <person name="Fei Z."/>
            <person name="Jiao C."/>
            <person name="Wang Q."/>
        </authorList>
    </citation>
    <scope>NUCLEOTIDE SEQUENCE [LARGE SCALE GENOMIC DNA]</scope>
    <source>
        <strain evidence="2">cv. Varoflay</strain>
    </source>
</reference>
<evidence type="ECO:0000313" key="3">
    <source>
        <dbReference type="RefSeq" id="XP_056690795.1"/>
    </source>
</evidence>
<protein>
    <submittedName>
        <fullName evidence="3">Protein POLARALIZATION DURING ASYMMETRIC DIVISION AND REDISTRIBUTION isoform X1</fullName>
    </submittedName>
</protein>
<accession>A0ABM3R5B1</accession>
<evidence type="ECO:0000256" key="1">
    <source>
        <dbReference type="SAM" id="Coils"/>
    </source>
</evidence>
<name>A0ABM3R5B1_SPIOL</name>
<sequence length="343" mass="38574">MRLINTGKSNGAADHREEAKLRRGGCIIMTAGDDEEDCRTVCYSPARVVVYRLLAIARKCRSGGRREKVQVQVKESEEFSPGIMRQKSEDRRRINVSGLQSQEMSFNLAAGLGLLSLIAASKTELDKTMELRKQMEVFLESLKENKGRTTTKPPDSEIAYAVSTTLDGLSNYSMEDHAPSLSQQGYGNTYSCDTHCNLYQKEESVEGINHLEAELAAELDRLQLDVEAGGYIETAESSEIQEEVNEMASENTANGSVNMSSGEVIDPQYVESPEFSGVPPIELERRLHEVLEARQEQRIKELEANLERMKKRLEKKEVEVTWWKDTAKLISKQVPESSRSFSR</sequence>
<proteinExistence type="predicted"/>
<feature type="coiled-coil region" evidence="1">
    <location>
        <begin position="285"/>
        <end position="319"/>
    </location>
</feature>
<dbReference type="PANTHER" id="PTHR33476:SF22">
    <property type="entry name" value="PROTEIN POLAR LOCALIZATION DURING ASYMMETRIC DIVISION AND REDISTRIBUTION"/>
    <property type="match status" value="1"/>
</dbReference>
<keyword evidence="1" id="KW-0175">Coiled coil</keyword>
<dbReference type="InterPro" id="IPR040348">
    <property type="entry name" value="POLAR-like"/>
</dbReference>
<keyword evidence="2" id="KW-1185">Reference proteome</keyword>
<reference evidence="3" key="2">
    <citation type="submission" date="2025-08" db="UniProtKB">
        <authorList>
            <consortium name="RefSeq"/>
        </authorList>
    </citation>
    <scope>IDENTIFICATION</scope>
    <source>
        <tissue evidence="3">Leaf</tissue>
    </source>
</reference>